<reference evidence="2 3" key="1">
    <citation type="submission" date="2020-06" db="EMBL/GenBank/DDBJ databases">
        <authorList>
            <person name="Jo H."/>
        </authorList>
    </citation>
    <scope>NUCLEOTIDE SEQUENCE [LARGE SCALE GENOMIC DNA]</scope>
    <source>
        <strain evidence="2 3">I46</strain>
    </source>
</reference>
<gene>
    <name evidence="2" type="ORF">HW566_14925</name>
</gene>
<accession>A0A7D5JGZ4</accession>
<dbReference type="RefSeq" id="WP_178014192.1">
    <property type="nucleotide sequence ID" value="NZ_CP058316.1"/>
</dbReference>
<dbReference type="AlphaFoldDB" id="A0A7D5JGZ4"/>
<sequence length="161" mass="17919">MGAPERQNERDSALRRLDIIYAELRALVQPSGTLNDAPFARREQLEREAAVLRKRWDLRDPRDIPSDPPGPVTRFLRRQWAYYAGPFFPMAVMLAIVWVPLGVLWLIGAIRDPEVMRVTLAVGGLGLGGAWGVTVVGAIAYRRRHARQAGESGSRTDSGES</sequence>
<feature type="transmembrane region" description="Helical" evidence="1">
    <location>
        <begin position="80"/>
        <end position="107"/>
    </location>
</feature>
<feature type="transmembrane region" description="Helical" evidence="1">
    <location>
        <begin position="119"/>
        <end position="141"/>
    </location>
</feature>
<protein>
    <submittedName>
        <fullName evidence="2">Uncharacterized protein</fullName>
    </submittedName>
</protein>
<evidence type="ECO:0000256" key="1">
    <source>
        <dbReference type="SAM" id="Phobius"/>
    </source>
</evidence>
<evidence type="ECO:0000313" key="3">
    <source>
        <dbReference type="Proteomes" id="UP000509638"/>
    </source>
</evidence>
<organism evidence="2 3">
    <name type="scientific">Microbacterium oleivorans</name>
    <dbReference type="NCBI Taxonomy" id="273677"/>
    <lineage>
        <taxon>Bacteria</taxon>
        <taxon>Bacillati</taxon>
        <taxon>Actinomycetota</taxon>
        <taxon>Actinomycetes</taxon>
        <taxon>Micrococcales</taxon>
        <taxon>Microbacteriaceae</taxon>
        <taxon>Microbacterium</taxon>
    </lineage>
</organism>
<evidence type="ECO:0000313" key="2">
    <source>
        <dbReference type="EMBL" id="QLD12958.1"/>
    </source>
</evidence>
<keyword evidence="1" id="KW-1133">Transmembrane helix</keyword>
<dbReference type="Proteomes" id="UP000509638">
    <property type="component" value="Chromosome"/>
</dbReference>
<proteinExistence type="predicted"/>
<dbReference type="EMBL" id="CP058316">
    <property type="protein sequence ID" value="QLD12958.1"/>
    <property type="molecule type" value="Genomic_DNA"/>
</dbReference>
<keyword evidence="1" id="KW-0472">Membrane</keyword>
<keyword evidence="1" id="KW-0812">Transmembrane</keyword>
<name>A0A7D5JGZ4_9MICO</name>